<dbReference type="AlphaFoldDB" id="A0A074M5Q4"/>
<name>A0A074M5Q4_ERYLO</name>
<feature type="transmembrane region" description="Helical" evidence="1">
    <location>
        <begin position="246"/>
        <end position="272"/>
    </location>
</feature>
<feature type="transmembrane region" description="Helical" evidence="1">
    <location>
        <begin position="28"/>
        <end position="45"/>
    </location>
</feature>
<gene>
    <name evidence="2" type="ORF">EH31_16850</name>
</gene>
<dbReference type="Proteomes" id="UP000027647">
    <property type="component" value="Unassembled WGS sequence"/>
</dbReference>
<evidence type="ECO:0000256" key="1">
    <source>
        <dbReference type="SAM" id="Phobius"/>
    </source>
</evidence>
<keyword evidence="1" id="KW-0812">Transmembrane</keyword>
<feature type="transmembrane region" description="Helical" evidence="1">
    <location>
        <begin position="390"/>
        <end position="410"/>
    </location>
</feature>
<organism evidence="2 3">
    <name type="scientific">Erythrobacter longus</name>
    <dbReference type="NCBI Taxonomy" id="1044"/>
    <lineage>
        <taxon>Bacteria</taxon>
        <taxon>Pseudomonadati</taxon>
        <taxon>Pseudomonadota</taxon>
        <taxon>Alphaproteobacteria</taxon>
        <taxon>Sphingomonadales</taxon>
        <taxon>Erythrobacteraceae</taxon>
        <taxon>Erythrobacter/Porphyrobacter group</taxon>
        <taxon>Erythrobacter</taxon>
    </lineage>
</organism>
<dbReference type="eggNOG" id="ENOG502ZAGS">
    <property type="taxonomic scope" value="Bacteria"/>
</dbReference>
<feature type="transmembrane region" description="Helical" evidence="1">
    <location>
        <begin position="57"/>
        <end position="74"/>
    </location>
</feature>
<feature type="transmembrane region" description="Helical" evidence="1">
    <location>
        <begin position="175"/>
        <end position="196"/>
    </location>
</feature>
<keyword evidence="1" id="KW-0472">Membrane</keyword>
<feature type="transmembrane region" description="Helical" evidence="1">
    <location>
        <begin position="362"/>
        <end position="384"/>
    </location>
</feature>
<accession>A0A074M5Q4</accession>
<keyword evidence="1" id="KW-1133">Transmembrane helix</keyword>
<dbReference type="EMBL" id="JMIW01000009">
    <property type="protein sequence ID" value="KEO88624.1"/>
    <property type="molecule type" value="Genomic_DNA"/>
</dbReference>
<protein>
    <submittedName>
        <fullName evidence="2">Uncharacterized protein</fullName>
    </submittedName>
</protein>
<sequence>MLPIVLLFYSFLLFPIEVKVVVGGLNLYAFRIAIIIGLPFLVYLAPKTTGRAASVDMLVAIGCVWMVLSFMSLYGIAQGGVRSLAIVLDTFGAYLIARGSISNLNDLRRVLILILPGIVFAAFFFVVESMSRQLFIRPFYTSIFGSAVNYEGGVAKGSLNLLYEIRLGLRRAYSVFSFPILGGVILGGLLPVYLMSGLKRRALLAGVFACSAAFFSLSSATFLVLALGAGMVLFDRLLPVLRPLRWPLLAAVIAFYGVLAEIALQGGIVGVISRFTLNPATAYIRRLQWRYGSETVMDNPLFGIGFAVYEKPAWLTDAIDAHFLAMALRHGLVTPALFAIALLIVMFSLGRNATFLARADRNLVVGLNIMLTVLIFISMTVTFFSEANVFFMIALGIATSCMIAISRARVGQPMMPGQMMPKQMVRGANPQIAPQTPNPR</sequence>
<comment type="caution">
    <text evidence="2">The sequence shown here is derived from an EMBL/GenBank/DDBJ whole genome shotgun (WGS) entry which is preliminary data.</text>
</comment>
<reference evidence="2 3" key="1">
    <citation type="submission" date="2014-04" db="EMBL/GenBank/DDBJ databases">
        <title>A comprehensive comparison of genomes of Erythrobacter spp. strains.</title>
        <authorList>
            <person name="Zheng Q."/>
        </authorList>
    </citation>
    <scope>NUCLEOTIDE SEQUENCE [LARGE SCALE GENOMIC DNA]</scope>
    <source>
        <strain evidence="2 3">DSM 6997</strain>
    </source>
</reference>
<proteinExistence type="predicted"/>
<dbReference type="STRING" id="1044.EH31_16850"/>
<feature type="transmembrane region" description="Helical" evidence="1">
    <location>
        <begin position="109"/>
        <end position="127"/>
    </location>
</feature>
<feature type="transmembrane region" description="Helical" evidence="1">
    <location>
        <begin position="332"/>
        <end position="350"/>
    </location>
</feature>
<evidence type="ECO:0000313" key="3">
    <source>
        <dbReference type="Proteomes" id="UP000027647"/>
    </source>
</evidence>
<keyword evidence="3" id="KW-1185">Reference proteome</keyword>
<evidence type="ECO:0000313" key="2">
    <source>
        <dbReference type="EMBL" id="KEO88624.1"/>
    </source>
</evidence>
<feature type="transmembrane region" description="Helical" evidence="1">
    <location>
        <begin position="202"/>
        <end position="234"/>
    </location>
</feature>